<evidence type="ECO:0000313" key="2">
    <source>
        <dbReference type="Proteomes" id="UP001142291"/>
    </source>
</evidence>
<dbReference type="Proteomes" id="UP001142291">
    <property type="component" value="Unassembled WGS sequence"/>
</dbReference>
<dbReference type="EMBL" id="BSER01000007">
    <property type="protein sequence ID" value="GLJ94948.1"/>
    <property type="molecule type" value="Genomic_DNA"/>
</dbReference>
<reference evidence="1" key="2">
    <citation type="submission" date="2023-01" db="EMBL/GenBank/DDBJ databases">
        <authorList>
            <person name="Sun Q."/>
            <person name="Evtushenko L."/>
        </authorList>
    </citation>
    <scope>NUCLEOTIDE SEQUENCE</scope>
    <source>
        <strain evidence="1">VKM Ac-1940</strain>
    </source>
</reference>
<comment type="caution">
    <text evidence="1">The sequence shown here is derived from an EMBL/GenBank/DDBJ whole genome shotgun (WGS) entry which is preliminary data.</text>
</comment>
<keyword evidence="2" id="KW-1185">Reference proteome</keyword>
<sequence length="183" mass="20421">MSLHVDFDRDLWVYVPAEWPWEQFRGVEEWSTALVNALGEANGYDASMREWLDATLQGMSRGADTDEHRFAYLARPHEVLGLASIYEQPVHADLSPEQLAGADDPRATRPVAAAPFEGGRLGRGLSAVRHLADENGIITAVAQWVWRLDDRDVLMVVGDDDLARFELLRDDYDALARSIGTAD</sequence>
<organism evidence="1 2">
    <name type="scientific">Microbacterium dextranolyticum</name>
    <dbReference type="NCBI Taxonomy" id="36806"/>
    <lineage>
        <taxon>Bacteria</taxon>
        <taxon>Bacillati</taxon>
        <taxon>Actinomycetota</taxon>
        <taxon>Actinomycetes</taxon>
        <taxon>Micrococcales</taxon>
        <taxon>Microbacteriaceae</taxon>
        <taxon>Microbacterium</taxon>
    </lineage>
</organism>
<dbReference type="RefSeq" id="WP_204964409.1">
    <property type="nucleotide sequence ID" value="NZ_BAAAUR010000004.1"/>
</dbReference>
<protein>
    <submittedName>
        <fullName evidence="1">Uncharacterized protein</fullName>
    </submittedName>
</protein>
<gene>
    <name evidence="1" type="ORF">GCM10017591_10100</name>
</gene>
<name>A0A9W6HLX9_9MICO</name>
<evidence type="ECO:0000313" key="1">
    <source>
        <dbReference type="EMBL" id="GLJ94948.1"/>
    </source>
</evidence>
<proteinExistence type="predicted"/>
<reference evidence="1" key="1">
    <citation type="journal article" date="2014" name="Int. J. Syst. Evol. Microbiol.">
        <title>Complete genome sequence of Corynebacterium casei LMG S-19264T (=DSM 44701T), isolated from a smear-ripened cheese.</title>
        <authorList>
            <consortium name="US DOE Joint Genome Institute (JGI-PGF)"/>
            <person name="Walter F."/>
            <person name="Albersmeier A."/>
            <person name="Kalinowski J."/>
            <person name="Ruckert C."/>
        </authorList>
    </citation>
    <scope>NUCLEOTIDE SEQUENCE</scope>
    <source>
        <strain evidence="1">VKM Ac-1940</strain>
    </source>
</reference>
<accession>A0A9W6HLX9</accession>
<dbReference type="AlphaFoldDB" id="A0A9W6HLX9"/>